<dbReference type="AlphaFoldDB" id="A0A430FRE7"/>
<dbReference type="Pfam" id="PF24558">
    <property type="entry name" value="DUF7604"/>
    <property type="match status" value="1"/>
</dbReference>
<feature type="transmembrane region" description="Helical" evidence="2">
    <location>
        <begin position="21"/>
        <end position="46"/>
    </location>
</feature>
<comment type="caution">
    <text evidence="4">The sequence shown here is derived from an EMBL/GenBank/DDBJ whole genome shotgun (WGS) entry which is preliminary data.</text>
</comment>
<accession>A0A430FRE7</accession>
<dbReference type="Gene3D" id="3.40.50.410">
    <property type="entry name" value="von Willebrand factor, type A domain"/>
    <property type="match status" value="1"/>
</dbReference>
<dbReference type="InterPro" id="IPR002035">
    <property type="entry name" value="VWF_A"/>
</dbReference>
<feature type="region of interest" description="Disordered" evidence="1">
    <location>
        <begin position="63"/>
        <end position="120"/>
    </location>
</feature>
<dbReference type="PROSITE" id="PS50234">
    <property type="entry name" value="VWFA"/>
    <property type="match status" value="1"/>
</dbReference>
<sequence>MSSKGRLRHARGKHAVSSMSLRANVITCRAIAVFCAIALCFIEFLIGLPTSYADDAASAQAEHAAQSTETTQPAEATQPAAHGSDASAQANATQPVVNGAPAQPAANNDATPPSAPADAPEFTKQIHKNTDPATGQFNGTYTLDMSVKGKSSETAVQQATPLDVALVLDVSSSMLLVDNPSYSPVDASQVNTDTTYYVSTRNGYEPVTYTTRRVRYWFTTRLVTGWFDSDDQQYSPDSTQFYTQTSLTRIQILKNALRSFLTDINKYNEQIQDPANRVRVSLIKFAGTQSDQIGNDTYPEAIQVGNQRVVLLTTDQSNYSQIVTPLTDNLIGSANSVDDAVNALQPGGFTQADYGMDLAERALDPAGQQAGNPNEGPRQNAKRMVVFFSDGEPSTSKGSGYSQGVATDAIDESYKLKHQLNAEVYAINAIPGTDQTAETFMNDLSNNYPDAEGTCTYSRWTGESCSVDPHARNTDGDYYFAATSANALDSVFAGLSSTIVSGAAYQNIRMEDQLSDYVQFTQPDAAQHYGAQLIVKNAQNEPITLADAGLESQGQALYTLQTHESNPELPENTIAVQFPQNYTLRNGYNYVLEYTIKPTAKAYQEYVDGVNSGKEDPYNGVTGEKNTGDESEDQLGFRSNANAFLSYAPRVDGQTQPNINATMPHPVFQVDIQTPEAQKHYSTLTVNKHWLGKAARPSSIYVDLACAVVDHADQSCTSYNHIEIKAGANANADWSKQIYIPVTDQQRQYTLSEEPVTATVDGKNTSYKAAYDANHVLTIPANAQRDVTTTITNYPAVAKLDLSSITVQKTVANTDTDNSFSFTLRPVNNVSAESSKSMQTLENKPFTSATTTVRGPFTMGQAKTASFQTAVNVSLPDAQTAQSYRFTVQENNPDPSVWECDKDHVDVQLNVVEDTHGIPEFNDDGSVKTTVTYAGGKNATDTATNTNVAAFTNRLKPATQLPLTGEGSATPRLWLGVATGLGALALVAIGRTMLWRRQEHSWSHEKS</sequence>
<dbReference type="Proteomes" id="UP000287609">
    <property type="component" value="Unassembled WGS sequence"/>
</dbReference>
<dbReference type="EMBL" id="QXGM01000001">
    <property type="protein sequence ID" value="RSX55452.1"/>
    <property type="molecule type" value="Genomic_DNA"/>
</dbReference>
<gene>
    <name evidence="4" type="ORF">D2E26_0015</name>
</gene>
<evidence type="ECO:0000259" key="3">
    <source>
        <dbReference type="PROSITE" id="PS50234"/>
    </source>
</evidence>
<dbReference type="InterPro" id="IPR055384">
    <property type="entry name" value="DUF7604"/>
</dbReference>
<evidence type="ECO:0000313" key="5">
    <source>
        <dbReference type="Proteomes" id="UP000287609"/>
    </source>
</evidence>
<keyword evidence="2" id="KW-0472">Membrane</keyword>
<dbReference type="Pfam" id="PF12892">
    <property type="entry name" value="FctA"/>
    <property type="match status" value="1"/>
</dbReference>
<feature type="compositionally biased region" description="Polar residues" evidence="1">
    <location>
        <begin position="86"/>
        <end position="96"/>
    </location>
</feature>
<dbReference type="OrthoDB" id="3239397at2"/>
<keyword evidence="5" id="KW-1185">Reference proteome</keyword>
<proteinExistence type="predicted"/>
<dbReference type="Gene3D" id="2.60.40.3050">
    <property type="match status" value="1"/>
</dbReference>
<evidence type="ECO:0000256" key="1">
    <source>
        <dbReference type="SAM" id="MobiDB-lite"/>
    </source>
</evidence>
<organism evidence="4 5">
    <name type="scientific">Bifidobacterium dolichotidis</name>
    <dbReference type="NCBI Taxonomy" id="2306976"/>
    <lineage>
        <taxon>Bacteria</taxon>
        <taxon>Bacillati</taxon>
        <taxon>Actinomycetota</taxon>
        <taxon>Actinomycetes</taxon>
        <taxon>Bifidobacteriales</taxon>
        <taxon>Bifidobacteriaceae</taxon>
        <taxon>Bifidobacterium</taxon>
    </lineage>
</organism>
<keyword evidence="2" id="KW-1133">Transmembrane helix</keyword>
<feature type="domain" description="VWFA" evidence="3">
    <location>
        <begin position="231"/>
        <end position="495"/>
    </location>
</feature>
<dbReference type="InterPro" id="IPR022464">
    <property type="entry name" value="Strep_pil_isopept_link"/>
</dbReference>
<dbReference type="SUPFAM" id="SSF53300">
    <property type="entry name" value="vWA-like"/>
    <property type="match status" value="1"/>
</dbReference>
<feature type="compositionally biased region" description="Low complexity" evidence="1">
    <location>
        <begin position="104"/>
        <end position="120"/>
    </location>
</feature>
<keyword evidence="2" id="KW-0812">Transmembrane</keyword>
<feature type="compositionally biased region" description="Low complexity" evidence="1">
    <location>
        <begin position="63"/>
        <end position="81"/>
    </location>
</feature>
<evidence type="ECO:0000313" key="4">
    <source>
        <dbReference type="EMBL" id="RSX55452.1"/>
    </source>
</evidence>
<feature type="transmembrane region" description="Helical" evidence="2">
    <location>
        <begin position="973"/>
        <end position="994"/>
    </location>
</feature>
<protein>
    <submittedName>
        <fullName evidence="4">Sugar ABC transporter substrate-binding protein</fullName>
    </submittedName>
</protein>
<name>A0A430FRE7_9BIFI</name>
<evidence type="ECO:0000256" key="2">
    <source>
        <dbReference type="SAM" id="Phobius"/>
    </source>
</evidence>
<dbReference type="InterPro" id="IPR038174">
    <property type="entry name" value="Strep_pil_link_sf"/>
</dbReference>
<dbReference type="InterPro" id="IPR036465">
    <property type="entry name" value="vWFA_dom_sf"/>
</dbReference>
<reference evidence="4 5" key="1">
    <citation type="submission" date="2018-09" db="EMBL/GenBank/DDBJ databases">
        <title>Characterization of the phylogenetic diversity of five novel species belonging to the genus Bifidobacterium.</title>
        <authorList>
            <person name="Lugli G.A."/>
            <person name="Duranti S."/>
            <person name="Milani C."/>
        </authorList>
    </citation>
    <scope>NUCLEOTIDE SEQUENCE [LARGE SCALE GENOMIC DNA]</scope>
    <source>
        <strain evidence="4 5">2036B</strain>
    </source>
</reference>
<dbReference type="RefSeq" id="WP_125962689.1">
    <property type="nucleotide sequence ID" value="NZ_QXGM01000001.1"/>
</dbReference>